<dbReference type="Proteomes" id="UP001152320">
    <property type="component" value="Chromosome 19"/>
</dbReference>
<feature type="compositionally biased region" description="Polar residues" evidence="3">
    <location>
        <begin position="889"/>
        <end position="921"/>
    </location>
</feature>
<dbReference type="EMBL" id="JAIZAY010000019">
    <property type="protein sequence ID" value="KAJ8024223.1"/>
    <property type="molecule type" value="Genomic_DNA"/>
</dbReference>
<feature type="domain" description="HAT C-terminal dimerisation" evidence="4">
    <location>
        <begin position="646"/>
        <end position="713"/>
    </location>
</feature>
<feature type="compositionally biased region" description="Low complexity" evidence="3">
    <location>
        <begin position="990"/>
        <end position="999"/>
    </location>
</feature>
<reference evidence="5" key="1">
    <citation type="submission" date="2021-10" db="EMBL/GenBank/DDBJ databases">
        <title>Tropical sea cucumber genome reveals ecological adaptation and Cuvierian tubules defense mechanism.</title>
        <authorList>
            <person name="Chen T."/>
        </authorList>
    </citation>
    <scope>NUCLEOTIDE SEQUENCE</scope>
    <source>
        <strain evidence="5">Nanhai2018</strain>
        <tissue evidence="5">Muscle</tissue>
    </source>
</reference>
<gene>
    <name evidence="5" type="ORF">HOLleu_36890</name>
</gene>
<evidence type="ECO:0000259" key="4">
    <source>
        <dbReference type="Pfam" id="PF05699"/>
    </source>
</evidence>
<sequence length="1030" mass="117919">MKFSEGNKLAQDPLSGCVVIREHVQHMWLPPRYLNGRIGSGVKELLERQIGKYNESLDGIHLAYSKVKVIQRASFLLYDSVDMHFDVHYDVVIFRVYPGTLLKKPPEANQSTTYGINPIFKKSVEKPKSTLPEPKVSIADRVSIAEAKVLAFAAEKSMTFSDIPAIIALSKSLAKDKVALDTIHMDRTTASYKMTHGLGKTLKEELIEELQNTFFSLNIDECTSKTNIRVVAVLASYYSRRECKVVVKHLSSFSIIKVDSESLYSALVNMFEEYKLPWGNLISVLMDSCNVMRGSKTGLETRIRNNKAPHLIDIDGDSCHHAHNAAKSFCEPFEKYVEYLLTSLFNDFKWSADKREALQLICEALGIKYTTPEGYVSHRWLSVYDVSLDTERMWDAYVVFYFSFLTKKDGAIYSDCIFEVFKKCNIANSTKEAIGKLQKKLGQKKMTKDGQARTNRIIQKLFYTAKKTKVLLHIYTAVLPLLKKYVMLFQMNQPMIHLLNDKQTELLTNFMSLFIKPEVLKDISSARLVQLEVYDDRNYLPESSVFLVRYINSNLQGAIARDMVLTLKKAYAKCGKCLQTKMPVNNGLLKSISAIDPRCLGHTITVRHLLKLSKLIPNVLKDESAKERYDLEVRMFVVDKHTPVIGDTDIVTWWANVDSSKYPHLTRMVFSVLSCFHGPAVESNFSLMQQVMNTNTATLEVESLSAVQTVKYELKSSGKSALEYFDRGIHDPINPHLCRNMRAAYRHYQEHKDSKKEKKEDRLNELGICTVNKVSADHLGCLIHKVINMSVPVPEWTFDPNQVKGQEMICKVTKVEYKKGVLGIYGELTEDSLATIQERFAASEEMKHEEDEMDISQNNNTIDQSAKMTEKKREKRKKKFSEDIEYQEESLSNTSQNQNDSLFTSSLSLDETPNSQNLEMQTSDRDNSNMKVKKKKKRKREDVDEIRDDEEAETLNLLDQDLLVKDEKRKKKRRKRERRDVSEDVEDLNDSGINGSSSDGHIENDDALYNDSSDGRKKKHKKKKRKIAND</sequence>
<keyword evidence="2" id="KW-0804">Transcription</keyword>
<dbReference type="InterPro" id="IPR012337">
    <property type="entry name" value="RNaseH-like_sf"/>
</dbReference>
<evidence type="ECO:0000256" key="3">
    <source>
        <dbReference type="SAM" id="MobiDB-lite"/>
    </source>
</evidence>
<dbReference type="GO" id="GO:0000428">
    <property type="term" value="C:DNA-directed RNA polymerase complex"/>
    <property type="evidence" value="ECO:0007669"/>
    <property type="project" value="UniProtKB-KW"/>
</dbReference>
<evidence type="ECO:0000313" key="6">
    <source>
        <dbReference type="Proteomes" id="UP001152320"/>
    </source>
</evidence>
<evidence type="ECO:0000256" key="1">
    <source>
        <dbReference type="ARBA" id="ARBA00022478"/>
    </source>
</evidence>
<dbReference type="AlphaFoldDB" id="A0A9Q0YKP9"/>
<dbReference type="Gene3D" id="3.30.1490.120">
    <property type="entry name" value="RNA polymerase Rpb7-like, N-terminal domain"/>
    <property type="match status" value="1"/>
</dbReference>
<feature type="compositionally biased region" description="Polar residues" evidence="3">
    <location>
        <begin position="855"/>
        <end position="867"/>
    </location>
</feature>
<proteinExistence type="predicted"/>
<accession>A0A9Q0YKP9</accession>
<dbReference type="SUPFAM" id="SSF53098">
    <property type="entry name" value="Ribonuclease H-like"/>
    <property type="match status" value="1"/>
</dbReference>
<comment type="caution">
    <text evidence="5">The sequence shown here is derived from an EMBL/GenBank/DDBJ whole genome shotgun (WGS) entry which is preliminary data.</text>
</comment>
<feature type="compositionally biased region" description="Basic residues" evidence="3">
    <location>
        <begin position="968"/>
        <end position="977"/>
    </location>
</feature>
<name>A0A9Q0YKP9_HOLLE</name>
<evidence type="ECO:0000313" key="5">
    <source>
        <dbReference type="EMBL" id="KAJ8024223.1"/>
    </source>
</evidence>
<protein>
    <submittedName>
        <fullName evidence="5">DNA-directed RNA polymerase I subunit RPA43</fullName>
    </submittedName>
</protein>
<evidence type="ECO:0000256" key="2">
    <source>
        <dbReference type="ARBA" id="ARBA00023163"/>
    </source>
</evidence>
<keyword evidence="6" id="KW-1185">Reference proteome</keyword>
<dbReference type="Pfam" id="PF05699">
    <property type="entry name" value="Dimer_Tnp_hAT"/>
    <property type="match status" value="1"/>
</dbReference>
<dbReference type="InterPro" id="IPR036898">
    <property type="entry name" value="RNA_pol_Rpb7-like_N_sf"/>
</dbReference>
<feature type="compositionally biased region" description="Basic residues" evidence="3">
    <location>
        <begin position="1016"/>
        <end position="1030"/>
    </location>
</feature>
<dbReference type="InterPro" id="IPR008906">
    <property type="entry name" value="HATC_C_dom"/>
</dbReference>
<organism evidence="5 6">
    <name type="scientific">Holothuria leucospilota</name>
    <name type="common">Black long sea cucumber</name>
    <name type="synonym">Mertensiothuria leucospilota</name>
    <dbReference type="NCBI Taxonomy" id="206669"/>
    <lineage>
        <taxon>Eukaryota</taxon>
        <taxon>Metazoa</taxon>
        <taxon>Echinodermata</taxon>
        <taxon>Eleutherozoa</taxon>
        <taxon>Echinozoa</taxon>
        <taxon>Holothuroidea</taxon>
        <taxon>Aspidochirotacea</taxon>
        <taxon>Aspidochirotida</taxon>
        <taxon>Holothuriidae</taxon>
        <taxon>Holothuria</taxon>
    </lineage>
</organism>
<dbReference type="PANTHER" id="PTHR37162">
    <property type="entry name" value="HAT FAMILY DIMERISATION DOMAINCONTAINING PROTEIN-RELATED"/>
    <property type="match status" value="1"/>
</dbReference>
<dbReference type="GO" id="GO:0046983">
    <property type="term" value="F:protein dimerization activity"/>
    <property type="evidence" value="ECO:0007669"/>
    <property type="project" value="InterPro"/>
</dbReference>
<dbReference type="PANTHER" id="PTHR37162:SF1">
    <property type="entry name" value="BED-TYPE DOMAIN-CONTAINING PROTEIN"/>
    <property type="match status" value="1"/>
</dbReference>
<feature type="compositionally biased region" description="Acidic residues" evidence="3">
    <location>
        <begin position="943"/>
        <end position="953"/>
    </location>
</feature>
<feature type="region of interest" description="Disordered" evidence="3">
    <location>
        <begin position="844"/>
        <end position="1030"/>
    </location>
</feature>
<dbReference type="Gene3D" id="2.40.50.1060">
    <property type="match status" value="1"/>
</dbReference>
<dbReference type="OrthoDB" id="6157256at2759"/>
<keyword evidence="1 5" id="KW-0240">DNA-directed RNA polymerase</keyword>